<feature type="transmembrane region" description="Helical" evidence="3">
    <location>
        <begin position="14"/>
        <end position="32"/>
    </location>
</feature>
<feature type="domain" description="CusB-like beta-barrel" evidence="6">
    <location>
        <begin position="311"/>
        <end position="386"/>
    </location>
</feature>
<gene>
    <name evidence="7" type="ORF">COV72_06470</name>
</gene>
<evidence type="ECO:0000256" key="3">
    <source>
        <dbReference type="SAM" id="Phobius"/>
    </source>
</evidence>
<dbReference type="PANTHER" id="PTHR30097:SF15">
    <property type="entry name" value="CATION EFFLUX SYSTEM PROTEIN CUSB"/>
    <property type="match status" value="1"/>
</dbReference>
<proteinExistence type="inferred from homology"/>
<dbReference type="FunFam" id="2.40.30.170:FF:000010">
    <property type="entry name" value="Efflux RND transporter periplasmic adaptor subunit"/>
    <property type="match status" value="1"/>
</dbReference>
<accession>A0A2H0LZK8</accession>
<dbReference type="InterPro" id="IPR058792">
    <property type="entry name" value="Beta-barrel_RND_2"/>
</dbReference>
<dbReference type="Pfam" id="PF25869">
    <property type="entry name" value="3HB_CusB"/>
    <property type="match status" value="1"/>
</dbReference>
<dbReference type="Pfam" id="PF25954">
    <property type="entry name" value="Beta-barrel_RND_2"/>
    <property type="match status" value="1"/>
</dbReference>
<evidence type="ECO:0000256" key="2">
    <source>
        <dbReference type="ARBA" id="ARBA00022448"/>
    </source>
</evidence>
<dbReference type="GO" id="GO:0046914">
    <property type="term" value="F:transition metal ion binding"/>
    <property type="evidence" value="ECO:0007669"/>
    <property type="project" value="TreeGrafter"/>
</dbReference>
<comment type="caution">
    <text evidence="7">The sequence shown here is derived from an EMBL/GenBank/DDBJ whole genome shotgun (WGS) entry which is preliminary data.</text>
</comment>
<organism evidence="7 8">
    <name type="scientific">Candidatus Ghiorseimicrobium undicola</name>
    <dbReference type="NCBI Taxonomy" id="1974746"/>
    <lineage>
        <taxon>Bacteria</taxon>
        <taxon>Pseudomonadati</taxon>
        <taxon>Candidatus Omnitrophota</taxon>
        <taxon>Candidatus Ghiorseimicrobium</taxon>
    </lineage>
</organism>
<keyword evidence="3" id="KW-0472">Membrane</keyword>
<dbReference type="Proteomes" id="UP000229641">
    <property type="component" value="Unassembled WGS sequence"/>
</dbReference>
<keyword evidence="2" id="KW-0813">Transport</keyword>
<evidence type="ECO:0000259" key="6">
    <source>
        <dbReference type="Pfam" id="PF25954"/>
    </source>
</evidence>
<dbReference type="Gene3D" id="2.40.420.20">
    <property type="match status" value="1"/>
</dbReference>
<dbReference type="AlphaFoldDB" id="A0A2H0LZK8"/>
<reference evidence="7 8" key="1">
    <citation type="submission" date="2017-09" db="EMBL/GenBank/DDBJ databases">
        <title>Depth-based differentiation of microbial function through sediment-hosted aquifers and enrichment of novel symbionts in the deep terrestrial subsurface.</title>
        <authorList>
            <person name="Probst A.J."/>
            <person name="Ladd B."/>
            <person name="Jarett J.K."/>
            <person name="Geller-Mcgrath D.E."/>
            <person name="Sieber C.M."/>
            <person name="Emerson J.B."/>
            <person name="Anantharaman K."/>
            <person name="Thomas B.C."/>
            <person name="Malmstrom R."/>
            <person name="Stieglmeier M."/>
            <person name="Klingl A."/>
            <person name="Woyke T."/>
            <person name="Ryan C.M."/>
            <person name="Banfield J.F."/>
        </authorList>
    </citation>
    <scope>NUCLEOTIDE SEQUENCE [LARGE SCALE GENOMIC DNA]</scope>
    <source>
        <strain evidence="7">CG11_big_fil_rev_8_21_14_0_20_42_13</strain>
    </source>
</reference>
<comment type="similarity">
    <text evidence="1">Belongs to the membrane fusion protein (MFP) (TC 8.A.1) family.</text>
</comment>
<feature type="domain" description="CusB-like three alpha-helical bundle" evidence="5">
    <location>
        <begin position="240"/>
        <end position="301"/>
    </location>
</feature>
<sequence length="501" mass="55852">MCSFEVSKMKNKKIIIITGILIIITAFIIFVIPKISGKGNNEQQRTKDDEQILYYTCGMHPEVKSDKPGMCPICNMALIPVYKEETKRQMKDSGKKDSKKKILFYRNPMDPSITSEVPMKDSMGMDYLPVYEQSQQEEEAYYGCGMLDGTCPSCGMEAGEECVCAEHIFTIQGVKENCPICGGPLRKLSKEEVDKIKGVVSRVKIDKEQLELAGVRVQPVIKRKLFKEIRAVGKVAYDPDLVIAQEEYLSAFKSHKKMEGSLIEETKERMQGLLESSERKLKLLGMNEAQIRKLEQEGNIQSSLILPEEKMWIYADVYEYELSWVRTGAEVLVTAGGYPEGEFKGTVVSVNPVVDPKKRTIRFRAQVDNIGLKLKPEMYVDVLIRSAYQGTNGEEEALVIPKEALLDTGKRKVVWIDEGGGNYEGRVINVGLEATSLVDGQPRTFYPVLKGLAYGEQVVTKANFLIDSQSQISGIAASSYGGALGVQGQEDKPSMPAGHQH</sequence>
<dbReference type="Gene3D" id="6.10.140.730">
    <property type="match status" value="1"/>
</dbReference>
<name>A0A2H0LZK8_9BACT</name>
<dbReference type="GO" id="GO:0060003">
    <property type="term" value="P:copper ion export"/>
    <property type="evidence" value="ECO:0007669"/>
    <property type="project" value="TreeGrafter"/>
</dbReference>
<feature type="domain" description="Heavy metal binding" evidence="4">
    <location>
        <begin position="54"/>
        <end position="81"/>
    </location>
</feature>
<dbReference type="InterPro" id="IPR058791">
    <property type="entry name" value="3HB_CusB"/>
</dbReference>
<evidence type="ECO:0000313" key="8">
    <source>
        <dbReference type="Proteomes" id="UP000229641"/>
    </source>
</evidence>
<evidence type="ECO:0008006" key="9">
    <source>
        <dbReference type="Google" id="ProtNLM"/>
    </source>
</evidence>
<dbReference type="SUPFAM" id="SSF111369">
    <property type="entry name" value="HlyD-like secretion proteins"/>
    <property type="match status" value="1"/>
</dbReference>
<dbReference type="InterPro" id="IPR045800">
    <property type="entry name" value="HMBD"/>
</dbReference>
<dbReference type="Pfam" id="PF19335">
    <property type="entry name" value="HMBD"/>
    <property type="match status" value="1"/>
</dbReference>
<protein>
    <recommendedName>
        <fullName evidence="9">RND efflux pump membrane fusion protein barrel-sandwich domain-containing protein</fullName>
    </recommendedName>
</protein>
<dbReference type="GO" id="GO:0030288">
    <property type="term" value="C:outer membrane-bounded periplasmic space"/>
    <property type="evidence" value="ECO:0007669"/>
    <property type="project" value="TreeGrafter"/>
</dbReference>
<evidence type="ECO:0000256" key="1">
    <source>
        <dbReference type="ARBA" id="ARBA00009477"/>
    </source>
</evidence>
<evidence type="ECO:0000313" key="7">
    <source>
        <dbReference type="EMBL" id="PIQ88915.1"/>
    </source>
</evidence>
<evidence type="ECO:0000259" key="4">
    <source>
        <dbReference type="Pfam" id="PF19335"/>
    </source>
</evidence>
<keyword evidence="3" id="KW-0812">Transmembrane</keyword>
<evidence type="ECO:0000259" key="5">
    <source>
        <dbReference type="Pfam" id="PF25869"/>
    </source>
</evidence>
<dbReference type="EMBL" id="PCWA01000084">
    <property type="protein sequence ID" value="PIQ88915.1"/>
    <property type="molecule type" value="Genomic_DNA"/>
</dbReference>
<dbReference type="GO" id="GO:0015679">
    <property type="term" value="P:plasma membrane copper ion transport"/>
    <property type="evidence" value="ECO:0007669"/>
    <property type="project" value="TreeGrafter"/>
</dbReference>
<dbReference type="PANTHER" id="PTHR30097">
    <property type="entry name" value="CATION EFFLUX SYSTEM PROTEIN CUSB"/>
    <property type="match status" value="1"/>
</dbReference>
<dbReference type="InterPro" id="IPR051909">
    <property type="entry name" value="MFP_Cation_Efflux"/>
</dbReference>
<dbReference type="Gene3D" id="2.40.30.170">
    <property type="match status" value="1"/>
</dbReference>
<keyword evidence="3" id="KW-1133">Transmembrane helix</keyword>